<dbReference type="Pfam" id="PF10437">
    <property type="entry name" value="Lip_prot_lig_C"/>
    <property type="match status" value="1"/>
</dbReference>
<dbReference type="InterPro" id="IPR004562">
    <property type="entry name" value="LipoylTrfase_LipoateP_Ligase"/>
</dbReference>
<dbReference type="GO" id="GO:0005737">
    <property type="term" value="C:cytoplasm"/>
    <property type="evidence" value="ECO:0007669"/>
    <property type="project" value="TreeGrafter"/>
</dbReference>
<dbReference type="InterPro" id="IPR019491">
    <property type="entry name" value="Lipoate_protein_ligase_C"/>
</dbReference>
<evidence type="ECO:0000256" key="6">
    <source>
        <dbReference type="ARBA" id="ARBA00022840"/>
    </source>
</evidence>
<dbReference type="UniPathway" id="UPA00537">
    <property type="reaction ID" value="UER00594"/>
</dbReference>
<evidence type="ECO:0000259" key="8">
    <source>
        <dbReference type="PROSITE" id="PS51733"/>
    </source>
</evidence>
<dbReference type="InterPro" id="IPR045864">
    <property type="entry name" value="aa-tRNA-synth_II/BPL/LPL"/>
</dbReference>
<dbReference type="OrthoDB" id="9788148at2"/>
<dbReference type="PANTHER" id="PTHR12561:SF3">
    <property type="entry name" value="LIPOYLTRANSFERASE 1, MITOCHONDRIAL"/>
    <property type="match status" value="1"/>
</dbReference>
<keyword evidence="6" id="KW-0067">ATP-binding</keyword>
<keyword evidence="5" id="KW-0547">Nucleotide-binding</keyword>
<dbReference type="NCBIfam" id="TIGR00545">
    <property type="entry name" value="lipoyltrans"/>
    <property type="match status" value="1"/>
</dbReference>
<evidence type="ECO:0000313" key="10">
    <source>
        <dbReference type="Proteomes" id="UP000183995"/>
    </source>
</evidence>
<dbReference type="CDD" id="cd16443">
    <property type="entry name" value="LplA"/>
    <property type="match status" value="1"/>
</dbReference>
<dbReference type="STRING" id="1123282.SAMN02745823_02738"/>
<organism evidence="9 10">
    <name type="scientific">Sporobacter termitidis DSM 10068</name>
    <dbReference type="NCBI Taxonomy" id="1123282"/>
    <lineage>
        <taxon>Bacteria</taxon>
        <taxon>Bacillati</taxon>
        <taxon>Bacillota</taxon>
        <taxon>Clostridia</taxon>
        <taxon>Eubacteriales</taxon>
        <taxon>Oscillospiraceae</taxon>
        <taxon>Sporobacter</taxon>
    </lineage>
</organism>
<comment type="pathway">
    <text evidence="1">Protein modification; protein lipoylation via exogenous pathway; protein N(6)-(lipoyl)lysine from lipoate: step 2/2.</text>
</comment>
<reference evidence="9 10" key="1">
    <citation type="submission" date="2016-11" db="EMBL/GenBank/DDBJ databases">
        <authorList>
            <person name="Jaros S."/>
            <person name="Januszkiewicz K."/>
            <person name="Wedrychowicz H."/>
        </authorList>
    </citation>
    <scope>NUCLEOTIDE SEQUENCE [LARGE SCALE GENOMIC DNA]</scope>
    <source>
        <strain evidence="9 10">DSM 10068</strain>
    </source>
</reference>
<dbReference type="GO" id="GO:0009249">
    <property type="term" value="P:protein lipoylation"/>
    <property type="evidence" value="ECO:0007669"/>
    <property type="project" value="InterPro"/>
</dbReference>
<dbReference type="Gene3D" id="3.30.930.10">
    <property type="entry name" value="Bira Bifunctional Protein, Domain 2"/>
    <property type="match status" value="1"/>
</dbReference>
<evidence type="ECO:0000256" key="5">
    <source>
        <dbReference type="ARBA" id="ARBA00022741"/>
    </source>
</evidence>
<dbReference type="Pfam" id="PF21948">
    <property type="entry name" value="LplA-B_cat"/>
    <property type="match status" value="1"/>
</dbReference>
<evidence type="ECO:0000256" key="2">
    <source>
        <dbReference type="ARBA" id="ARBA00005124"/>
    </source>
</evidence>
<dbReference type="GO" id="GO:0016979">
    <property type="term" value="F:lipoate-protein ligase activity"/>
    <property type="evidence" value="ECO:0007669"/>
    <property type="project" value="UniProtKB-EC"/>
</dbReference>
<evidence type="ECO:0000256" key="1">
    <source>
        <dbReference type="ARBA" id="ARBA00005085"/>
    </source>
</evidence>
<name>A0A1M5YQX0_9FIRM</name>
<sequence>MRYLESTSTDPAFNLALEQYAFDTLSKNDELFMLWQNCDSVIVGLHQNTAEEINRAYIDQNGIPVVRRLSGGGAVFHDLGNLNYTIITNAQDAGRLDFHQSCRPIVEALAGLGVYAEANGRNDISVGGRKFSGNARYLRYGRLMHHGTILFDTDFERMSEALHVPEDKFVSKGVKSVRARVTNLREHLPVDMTVAEFWAYLRMTLVREQKMSMYALSARDLEAVEAIRRGRYATWEWNYGQSPEYGIKKRRRLPGVGAIRISMQVEDGKITAFTSDGDYFGSRPCDDIAMVLLNTKLEEDALLEALSAVSLEEYYEGLTKDEFIRLILD</sequence>
<dbReference type="SUPFAM" id="SSF55681">
    <property type="entry name" value="Class II aaRS and biotin synthetases"/>
    <property type="match status" value="1"/>
</dbReference>
<dbReference type="PANTHER" id="PTHR12561">
    <property type="entry name" value="LIPOATE-PROTEIN LIGASE"/>
    <property type="match status" value="1"/>
</dbReference>
<dbReference type="AlphaFoldDB" id="A0A1M5YQX0"/>
<dbReference type="SUPFAM" id="SSF82649">
    <property type="entry name" value="SufE/NifU"/>
    <property type="match status" value="1"/>
</dbReference>
<dbReference type="Gene3D" id="3.30.390.50">
    <property type="entry name" value="CO dehydrogenase flavoprotein, C-terminal domain"/>
    <property type="match status" value="1"/>
</dbReference>
<gene>
    <name evidence="9" type="ORF">SAMN02745823_02738</name>
</gene>
<feature type="domain" description="BPL/LPL catalytic" evidence="8">
    <location>
        <begin position="26"/>
        <end position="205"/>
    </location>
</feature>
<evidence type="ECO:0000256" key="3">
    <source>
        <dbReference type="ARBA" id="ARBA00012367"/>
    </source>
</evidence>
<dbReference type="RefSeq" id="WP_073080015.1">
    <property type="nucleotide sequence ID" value="NZ_FQXV01000010.1"/>
</dbReference>
<protein>
    <recommendedName>
        <fullName evidence="3">lipoate--protein ligase</fullName>
        <ecNumber evidence="3">6.3.1.20</ecNumber>
    </recommendedName>
</protein>
<evidence type="ECO:0000313" key="9">
    <source>
        <dbReference type="EMBL" id="SHI14361.1"/>
    </source>
</evidence>
<dbReference type="GO" id="GO:0017118">
    <property type="term" value="F:lipoyltransferase activity"/>
    <property type="evidence" value="ECO:0007669"/>
    <property type="project" value="TreeGrafter"/>
</dbReference>
<keyword evidence="10" id="KW-1185">Reference proteome</keyword>
<evidence type="ECO:0000256" key="7">
    <source>
        <dbReference type="ARBA" id="ARBA00048037"/>
    </source>
</evidence>
<dbReference type="FunFam" id="3.30.930.10:FF:000072">
    <property type="entry name" value="Lipoate--protein ligase"/>
    <property type="match status" value="1"/>
</dbReference>
<dbReference type="Proteomes" id="UP000183995">
    <property type="component" value="Unassembled WGS sequence"/>
</dbReference>
<dbReference type="GO" id="GO:0005524">
    <property type="term" value="F:ATP binding"/>
    <property type="evidence" value="ECO:0007669"/>
    <property type="project" value="UniProtKB-KW"/>
</dbReference>
<comment type="catalytic activity">
    <reaction evidence="7">
        <text>L-lysyl-[lipoyl-carrier protein] + (R)-lipoate + ATP = N(6)-[(R)-lipoyl]-L-lysyl-[lipoyl-carrier protein] + AMP + diphosphate + H(+)</text>
        <dbReference type="Rhea" id="RHEA:49288"/>
        <dbReference type="Rhea" id="RHEA-COMP:10500"/>
        <dbReference type="Rhea" id="RHEA-COMP:10502"/>
        <dbReference type="ChEBI" id="CHEBI:15378"/>
        <dbReference type="ChEBI" id="CHEBI:29969"/>
        <dbReference type="ChEBI" id="CHEBI:30616"/>
        <dbReference type="ChEBI" id="CHEBI:33019"/>
        <dbReference type="ChEBI" id="CHEBI:83088"/>
        <dbReference type="ChEBI" id="CHEBI:83099"/>
        <dbReference type="ChEBI" id="CHEBI:456215"/>
        <dbReference type="EC" id="6.3.1.20"/>
    </reaction>
</comment>
<proteinExistence type="predicted"/>
<comment type="pathway">
    <text evidence="2">Protein modification; protein lipoylation via exogenous pathway; protein N(6)-(lipoyl)lysine from lipoate: step 1/2.</text>
</comment>
<dbReference type="InterPro" id="IPR004143">
    <property type="entry name" value="BPL_LPL_catalytic"/>
</dbReference>
<dbReference type="PROSITE" id="PS51733">
    <property type="entry name" value="BPL_LPL_CATALYTIC"/>
    <property type="match status" value="1"/>
</dbReference>
<accession>A0A1M5YQX0</accession>
<dbReference type="EMBL" id="FQXV01000010">
    <property type="protein sequence ID" value="SHI14361.1"/>
    <property type="molecule type" value="Genomic_DNA"/>
</dbReference>
<keyword evidence="4 9" id="KW-0436">Ligase</keyword>
<dbReference type="EC" id="6.3.1.20" evidence="3"/>
<evidence type="ECO:0000256" key="4">
    <source>
        <dbReference type="ARBA" id="ARBA00022598"/>
    </source>
</evidence>